<dbReference type="AlphaFoldDB" id="A0A0U2QPG0"/>
<dbReference type="STRING" id="1526571.AT746_15540"/>
<dbReference type="KEGG" id="lal:AT746_15540"/>
<accession>A0A0U2QPG0</accession>
<dbReference type="InterPro" id="IPR023459">
    <property type="entry name" value="Tscrpt_elong_fac_GreA/B_fam"/>
</dbReference>
<organism evidence="2 3">
    <name type="scientific">Lacimicrobium alkaliphilum</name>
    <dbReference type="NCBI Taxonomy" id="1526571"/>
    <lineage>
        <taxon>Bacteria</taxon>
        <taxon>Pseudomonadati</taxon>
        <taxon>Pseudomonadota</taxon>
        <taxon>Gammaproteobacteria</taxon>
        <taxon>Alteromonadales</taxon>
        <taxon>Alteromonadaceae</taxon>
        <taxon>Lacimicrobium</taxon>
    </lineage>
</organism>
<evidence type="ECO:0000259" key="1">
    <source>
        <dbReference type="Pfam" id="PF01272"/>
    </source>
</evidence>
<dbReference type="GO" id="GO:0032784">
    <property type="term" value="P:regulation of DNA-templated transcription elongation"/>
    <property type="evidence" value="ECO:0007669"/>
    <property type="project" value="InterPro"/>
</dbReference>
<name>A0A0U2QPG0_9ALTE</name>
<evidence type="ECO:0000313" key="3">
    <source>
        <dbReference type="Proteomes" id="UP000068447"/>
    </source>
</evidence>
<dbReference type="Proteomes" id="UP000068447">
    <property type="component" value="Chromosome"/>
</dbReference>
<dbReference type="Pfam" id="PF01272">
    <property type="entry name" value="GreA_GreB"/>
    <property type="match status" value="1"/>
</dbReference>
<dbReference type="RefSeq" id="WP_062482055.1">
    <property type="nucleotide sequence ID" value="NZ_CP013650.1"/>
</dbReference>
<dbReference type="InterPro" id="IPR001437">
    <property type="entry name" value="Tscrpt_elong_fac_GreA/B_C"/>
</dbReference>
<dbReference type="EMBL" id="CP013650">
    <property type="protein sequence ID" value="ALS99531.1"/>
    <property type="molecule type" value="Genomic_DNA"/>
</dbReference>
<reference evidence="2 3" key="1">
    <citation type="submission" date="2015-12" db="EMBL/GenBank/DDBJ databases">
        <title>Complete genome of Lacimicrobium alkaliphilum KCTC 32984.</title>
        <authorList>
            <person name="Kim S.-G."/>
            <person name="Lee Y.-J."/>
        </authorList>
    </citation>
    <scope>NUCLEOTIDE SEQUENCE [LARGE SCALE GENOMIC DNA]</scope>
    <source>
        <strain evidence="2 3">YelD216</strain>
    </source>
</reference>
<dbReference type="GO" id="GO:0003677">
    <property type="term" value="F:DNA binding"/>
    <property type="evidence" value="ECO:0007669"/>
    <property type="project" value="InterPro"/>
</dbReference>
<dbReference type="GO" id="GO:0070063">
    <property type="term" value="F:RNA polymerase binding"/>
    <property type="evidence" value="ECO:0007669"/>
    <property type="project" value="InterPro"/>
</dbReference>
<feature type="domain" description="Transcription elongation factor GreA/GreB C-terminal" evidence="1">
    <location>
        <begin position="49"/>
        <end position="121"/>
    </location>
</feature>
<protein>
    <recommendedName>
        <fullName evidence="1">Transcription elongation factor GreA/GreB C-terminal domain-containing protein</fullName>
    </recommendedName>
</protein>
<proteinExistence type="predicted"/>
<dbReference type="PANTHER" id="PTHR30437">
    <property type="entry name" value="TRANSCRIPTION ELONGATION FACTOR GREA"/>
    <property type="match status" value="1"/>
</dbReference>
<gene>
    <name evidence="2" type="ORF">AT746_15540</name>
</gene>
<dbReference type="PANTHER" id="PTHR30437:SF4">
    <property type="entry name" value="TRANSCRIPTION ELONGATION FACTOR GREA"/>
    <property type="match status" value="1"/>
</dbReference>
<sequence length="127" mass="14429">MFRSLREKREHPEKILVNKNQTLLLDPTELRLLLERLEQSQQSKSRLSGIVRLGSCVTIRDQESGNQISLTLVNTSDADPLNNYISFLTPLGLSLIGLRIGETAKIQYNGLIMKWDVVSVNQGKIYF</sequence>
<evidence type="ECO:0000313" key="2">
    <source>
        <dbReference type="EMBL" id="ALS99531.1"/>
    </source>
</evidence>
<dbReference type="Gene3D" id="3.10.50.30">
    <property type="entry name" value="Transcription elongation factor, GreA/GreB, C-terminal domain"/>
    <property type="match status" value="1"/>
</dbReference>
<keyword evidence="3" id="KW-1185">Reference proteome</keyword>
<dbReference type="InterPro" id="IPR036953">
    <property type="entry name" value="GreA/GreB_C_sf"/>
</dbReference>
<dbReference type="GO" id="GO:0006354">
    <property type="term" value="P:DNA-templated transcription elongation"/>
    <property type="evidence" value="ECO:0007669"/>
    <property type="project" value="TreeGrafter"/>
</dbReference>
<dbReference type="SUPFAM" id="SSF54534">
    <property type="entry name" value="FKBP-like"/>
    <property type="match status" value="1"/>
</dbReference>